<dbReference type="InterPro" id="IPR014143">
    <property type="entry name" value="NHEJ_ligase_prk"/>
</dbReference>
<dbReference type="SUPFAM" id="SSF50249">
    <property type="entry name" value="Nucleic acid-binding proteins"/>
    <property type="match status" value="1"/>
</dbReference>
<reference evidence="26" key="2">
    <citation type="submission" date="2012-08" db="EMBL/GenBank/DDBJ databases">
        <title>Finished genome of Desulfosporosinus meridiei DSM 13257.</title>
        <authorList>
            <person name="Huntemann M."/>
            <person name="Wei C.-L."/>
            <person name="Han J."/>
            <person name="Detter J.C."/>
            <person name="Han C."/>
            <person name="Davenport K."/>
            <person name="Daligault H."/>
            <person name="Erkkila T."/>
            <person name="Gu W."/>
            <person name="Munk A.C.C."/>
            <person name="Teshima H."/>
            <person name="Xu Y."/>
            <person name="Chain P."/>
            <person name="Tapia R."/>
            <person name="Chen A."/>
            <person name="Krypides N."/>
            <person name="Mavromatis K."/>
            <person name="Markowitz V."/>
            <person name="Szeto E."/>
            <person name="Ivanova N."/>
            <person name="Mikhailova N."/>
            <person name="Ovchinnikova G."/>
            <person name="Pagani I."/>
            <person name="Pati A."/>
            <person name="Goodwin L."/>
            <person name="Peters L."/>
            <person name="Pitluck S."/>
            <person name="Woyke T."/>
            <person name="Pester M."/>
            <person name="Spring S."/>
            <person name="Ollivier B."/>
            <person name="Rattei T."/>
            <person name="Klenk H.-P."/>
            <person name="Wagner M."/>
            <person name="Loy A."/>
        </authorList>
    </citation>
    <scope>NUCLEOTIDE SEQUENCE [LARGE SCALE GENOMIC DNA]</scope>
    <source>
        <strain evidence="26">ATCC BAA-275 / DSM 13257 / NCIMB 13706 / S10</strain>
    </source>
</reference>
<feature type="compositionally biased region" description="Basic and acidic residues" evidence="23">
    <location>
        <begin position="1"/>
        <end position="10"/>
    </location>
</feature>
<organism evidence="25 26">
    <name type="scientific">Desulfosporosinus meridiei (strain ATCC BAA-275 / DSM 13257 / KCTC 12902 / NCIMB 13706 / S10)</name>
    <dbReference type="NCBI Taxonomy" id="768704"/>
    <lineage>
        <taxon>Bacteria</taxon>
        <taxon>Bacillati</taxon>
        <taxon>Bacillota</taxon>
        <taxon>Clostridia</taxon>
        <taxon>Eubacteriales</taxon>
        <taxon>Desulfitobacteriaceae</taxon>
        <taxon>Desulfosporosinus</taxon>
    </lineage>
</organism>
<comment type="similarity">
    <text evidence="22">In the N-terminal section; belongs to the LigD polymerase family.</text>
</comment>
<comment type="similarity">
    <text evidence="21">In the C-terminal section; belongs to the ATP-dependent DNA ligase family.</text>
</comment>
<dbReference type="Proteomes" id="UP000005262">
    <property type="component" value="Chromosome"/>
</dbReference>
<dbReference type="KEGG" id="dmi:Desmer_2946"/>
<dbReference type="GO" id="GO:0003910">
    <property type="term" value="F:DNA ligase (ATP) activity"/>
    <property type="evidence" value="ECO:0007669"/>
    <property type="project" value="UniProtKB-EC"/>
</dbReference>
<keyword evidence="9" id="KW-0227">DNA damage</keyword>
<dbReference type="eggNOG" id="COG1793">
    <property type="taxonomic scope" value="Bacteria"/>
</dbReference>
<dbReference type="Pfam" id="PF21686">
    <property type="entry name" value="LigD_Prim-Pol"/>
    <property type="match status" value="1"/>
</dbReference>
<dbReference type="Pfam" id="PF04679">
    <property type="entry name" value="DNA_ligase_A_C"/>
    <property type="match status" value="1"/>
</dbReference>
<evidence type="ECO:0000256" key="6">
    <source>
        <dbReference type="ARBA" id="ARBA00022722"/>
    </source>
</evidence>
<evidence type="ECO:0000256" key="10">
    <source>
        <dbReference type="ARBA" id="ARBA00022801"/>
    </source>
</evidence>
<feature type="compositionally biased region" description="Basic and acidic residues" evidence="23">
    <location>
        <begin position="493"/>
        <end position="506"/>
    </location>
</feature>
<dbReference type="Gene3D" id="2.40.50.140">
    <property type="entry name" value="Nucleic acid-binding proteins"/>
    <property type="match status" value="1"/>
</dbReference>
<evidence type="ECO:0000259" key="24">
    <source>
        <dbReference type="PROSITE" id="PS50160"/>
    </source>
</evidence>
<dbReference type="eggNOG" id="COG3285">
    <property type="taxonomic scope" value="Bacteria"/>
</dbReference>
<evidence type="ECO:0000256" key="15">
    <source>
        <dbReference type="ARBA" id="ARBA00023172"/>
    </source>
</evidence>
<dbReference type="EC" id="6.5.1.1" evidence="2"/>
<dbReference type="GO" id="GO:0003677">
    <property type="term" value="F:DNA binding"/>
    <property type="evidence" value="ECO:0007669"/>
    <property type="project" value="UniProtKB-KW"/>
</dbReference>
<evidence type="ECO:0000256" key="18">
    <source>
        <dbReference type="ARBA" id="ARBA00023268"/>
    </source>
</evidence>
<dbReference type="NCBIfam" id="TIGR02779">
    <property type="entry name" value="NHEJ_ligase_lig"/>
    <property type="match status" value="1"/>
</dbReference>
<comment type="catalytic activity">
    <reaction evidence="20">
        <text>ATP + (deoxyribonucleotide)n-3'-hydroxyl + 5'-phospho-(deoxyribonucleotide)m = (deoxyribonucleotide)n+m + AMP + diphosphate.</text>
        <dbReference type="EC" id="6.5.1.1"/>
    </reaction>
</comment>
<evidence type="ECO:0000256" key="11">
    <source>
        <dbReference type="ARBA" id="ARBA00022839"/>
    </source>
</evidence>
<keyword evidence="13" id="KW-0239">DNA-directed DNA polymerase</keyword>
<evidence type="ECO:0000256" key="14">
    <source>
        <dbReference type="ARBA" id="ARBA00023125"/>
    </source>
</evidence>
<dbReference type="OrthoDB" id="9802472at2"/>
<dbReference type="InterPro" id="IPR014145">
    <property type="entry name" value="LigD_pol_dom"/>
</dbReference>
<evidence type="ECO:0000256" key="5">
    <source>
        <dbReference type="ARBA" id="ARBA00022695"/>
    </source>
</evidence>
<keyword evidence="17" id="KW-0464">Manganese</keyword>
<dbReference type="InterPro" id="IPR012309">
    <property type="entry name" value="DNA_ligase_ATP-dep_C"/>
</dbReference>
<comment type="cofactor">
    <cofactor evidence="1">
        <name>Mn(2+)</name>
        <dbReference type="ChEBI" id="CHEBI:29035"/>
    </cofactor>
</comment>
<keyword evidence="11" id="KW-0269">Exonuclease</keyword>
<dbReference type="PROSITE" id="PS50160">
    <property type="entry name" value="DNA_LIGASE_A3"/>
    <property type="match status" value="1"/>
</dbReference>
<evidence type="ECO:0000256" key="1">
    <source>
        <dbReference type="ARBA" id="ARBA00001936"/>
    </source>
</evidence>
<evidence type="ECO:0000256" key="17">
    <source>
        <dbReference type="ARBA" id="ARBA00023211"/>
    </source>
</evidence>
<evidence type="ECO:0000256" key="8">
    <source>
        <dbReference type="ARBA" id="ARBA00022741"/>
    </source>
</evidence>
<keyword evidence="3 25" id="KW-0436">Ligase</keyword>
<dbReference type="GO" id="GO:0006310">
    <property type="term" value="P:DNA recombination"/>
    <property type="evidence" value="ECO:0007669"/>
    <property type="project" value="UniProtKB-KW"/>
</dbReference>
<accession>J7IT26</accession>
<dbReference type="CDD" id="cd04862">
    <property type="entry name" value="PaeLigD_Pol_like"/>
    <property type="match status" value="1"/>
</dbReference>
<evidence type="ECO:0000256" key="7">
    <source>
        <dbReference type="ARBA" id="ARBA00022723"/>
    </source>
</evidence>
<evidence type="ECO:0000313" key="26">
    <source>
        <dbReference type="Proteomes" id="UP000005262"/>
    </source>
</evidence>
<feature type="domain" description="ATP-dependent DNA ligase family profile" evidence="24">
    <location>
        <begin position="293"/>
        <end position="415"/>
    </location>
</feature>
<dbReference type="GO" id="GO:0003887">
    <property type="term" value="F:DNA-directed DNA polymerase activity"/>
    <property type="evidence" value="ECO:0007669"/>
    <property type="project" value="UniProtKB-KW"/>
</dbReference>
<keyword evidence="8" id="KW-0547">Nucleotide-binding</keyword>
<dbReference type="GO" id="GO:0046872">
    <property type="term" value="F:metal ion binding"/>
    <property type="evidence" value="ECO:0007669"/>
    <property type="project" value="UniProtKB-KW"/>
</dbReference>
<evidence type="ECO:0000256" key="19">
    <source>
        <dbReference type="ARBA" id="ARBA00029943"/>
    </source>
</evidence>
<dbReference type="Pfam" id="PF01068">
    <property type="entry name" value="DNA_ligase_A_M"/>
    <property type="match status" value="1"/>
</dbReference>
<evidence type="ECO:0000256" key="16">
    <source>
        <dbReference type="ARBA" id="ARBA00023204"/>
    </source>
</evidence>
<dbReference type="NCBIfam" id="TIGR02776">
    <property type="entry name" value="NHEJ_ligase_prk"/>
    <property type="match status" value="1"/>
</dbReference>
<dbReference type="HOGENOM" id="CLU_008325_0_1_9"/>
<dbReference type="CDD" id="cd07971">
    <property type="entry name" value="OBF_DNA_ligase_LigD"/>
    <property type="match status" value="1"/>
</dbReference>
<evidence type="ECO:0000256" key="4">
    <source>
        <dbReference type="ARBA" id="ARBA00022679"/>
    </source>
</evidence>
<dbReference type="GO" id="GO:0005524">
    <property type="term" value="F:ATP binding"/>
    <property type="evidence" value="ECO:0007669"/>
    <property type="project" value="UniProtKB-KW"/>
</dbReference>
<keyword evidence="6" id="KW-0540">Nuclease</keyword>
<dbReference type="InterPro" id="IPR014146">
    <property type="entry name" value="LigD_ligase_dom"/>
</dbReference>
<evidence type="ECO:0000256" key="22">
    <source>
        <dbReference type="ARBA" id="ARBA00049990"/>
    </source>
</evidence>
<dbReference type="Gene3D" id="3.30.1490.70">
    <property type="match status" value="1"/>
</dbReference>
<proteinExistence type="inferred from homology"/>
<evidence type="ECO:0000256" key="13">
    <source>
        <dbReference type="ARBA" id="ARBA00022932"/>
    </source>
</evidence>
<dbReference type="InterPro" id="IPR012310">
    <property type="entry name" value="DNA_ligase_ATP-dep_cent"/>
</dbReference>
<keyword evidence="7" id="KW-0479">Metal-binding</keyword>
<dbReference type="GO" id="GO:0006281">
    <property type="term" value="P:DNA repair"/>
    <property type="evidence" value="ECO:0007669"/>
    <property type="project" value="UniProtKB-KW"/>
</dbReference>
<evidence type="ECO:0000256" key="20">
    <source>
        <dbReference type="ARBA" id="ARBA00034003"/>
    </source>
</evidence>
<keyword evidence="18" id="KW-0511">Multifunctional enzyme</keyword>
<dbReference type="RefSeq" id="WP_014903748.1">
    <property type="nucleotide sequence ID" value="NC_018515.1"/>
</dbReference>
<dbReference type="AlphaFoldDB" id="J7IT26"/>
<keyword evidence="5" id="KW-0548">Nucleotidyltransferase</keyword>
<protein>
    <recommendedName>
        <fullName evidence="2">DNA ligase (ATP)</fullName>
        <ecNumber evidence="2">6.5.1.1</ecNumber>
    </recommendedName>
    <alternativeName>
        <fullName evidence="19">NHEJ DNA polymerase</fullName>
    </alternativeName>
</protein>
<keyword evidence="10" id="KW-0378">Hydrolase</keyword>
<dbReference type="PANTHER" id="PTHR42705">
    <property type="entry name" value="BIFUNCTIONAL NON-HOMOLOGOUS END JOINING PROTEIN LIGD"/>
    <property type="match status" value="1"/>
</dbReference>
<dbReference type="NCBIfam" id="TIGR02777">
    <property type="entry name" value="LigD_PE_dom"/>
    <property type="match status" value="1"/>
</dbReference>
<keyword evidence="14" id="KW-0238">DNA-binding</keyword>
<keyword evidence="15" id="KW-0233">DNA recombination</keyword>
<gene>
    <name evidence="25" type="ordered locus">Desmer_2946</name>
</gene>
<keyword evidence="12" id="KW-0067">ATP-binding</keyword>
<reference evidence="25 26" key="1">
    <citation type="journal article" date="2012" name="J. Bacteriol.">
        <title>Complete genome sequences of Desulfosporosinus orientis DSM765T, Desulfosporosinus youngiae DSM17734T, Desulfosporosinus meridiei DSM13257T, and Desulfosporosinus acidiphilus DSM22704T.</title>
        <authorList>
            <person name="Pester M."/>
            <person name="Brambilla E."/>
            <person name="Alazard D."/>
            <person name="Rattei T."/>
            <person name="Weinmaier T."/>
            <person name="Han J."/>
            <person name="Lucas S."/>
            <person name="Lapidus A."/>
            <person name="Cheng J.F."/>
            <person name="Goodwin L."/>
            <person name="Pitluck S."/>
            <person name="Peters L."/>
            <person name="Ovchinnikova G."/>
            <person name="Teshima H."/>
            <person name="Detter J.C."/>
            <person name="Han C.S."/>
            <person name="Tapia R."/>
            <person name="Land M.L."/>
            <person name="Hauser L."/>
            <person name="Kyrpides N.C."/>
            <person name="Ivanova N.N."/>
            <person name="Pagani I."/>
            <person name="Huntmann M."/>
            <person name="Wei C.L."/>
            <person name="Davenport K.W."/>
            <person name="Daligault H."/>
            <person name="Chain P.S."/>
            <person name="Chen A."/>
            <person name="Mavromatis K."/>
            <person name="Markowitz V."/>
            <person name="Szeto E."/>
            <person name="Mikhailova N."/>
            <person name="Pati A."/>
            <person name="Wagner M."/>
            <person name="Woyke T."/>
            <person name="Ollivier B."/>
            <person name="Klenk H.P."/>
            <person name="Spring S."/>
            <person name="Loy A."/>
        </authorList>
    </citation>
    <scope>NUCLEOTIDE SEQUENCE [LARGE SCALE GENOMIC DNA]</scope>
    <source>
        <strain evidence="26">ATCC BAA-275 / DSM 13257 / NCIMB 13706 / S10</strain>
    </source>
</reference>
<evidence type="ECO:0000313" key="25">
    <source>
        <dbReference type="EMBL" id="AFQ44835.1"/>
    </source>
</evidence>
<feature type="region of interest" description="Disordered" evidence="23">
    <location>
        <begin position="1"/>
        <end position="21"/>
    </location>
</feature>
<dbReference type="GO" id="GO:0004527">
    <property type="term" value="F:exonuclease activity"/>
    <property type="evidence" value="ECO:0007669"/>
    <property type="project" value="UniProtKB-KW"/>
</dbReference>
<dbReference type="CDD" id="cd07906">
    <property type="entry name" value="Adenylation_DNA_ligase_LigD_LigC"/>
    <property type="match status" value="1"/>
</dbReference>
<evidence type="ECO:0000256" key="12">
    <source>
        <dbReference type="ARBA" id="ARBA00022840"/>
    </source>
</evidence>
<feature type="region of interest" description="Disordered" evidence="23">
    <location>
        <begin position="490"/>
        <end position="524"/>
    </location>
</feature>
<keyword evidence="4" id="KW-0808">Transferase</keyword>
<name>J7IT26_DESMD</name>
<dbReference type="NCBIfam" id="TIGR02778">
    <property type="entry name" value="ligD_pol"/>
    <property type="match status" value="1"/>
</dbReference>
<dbReference type="SUPFAM" id="SSF56091">
    <property type="entry name" value="DNA ligase/mRNA capping enzyme, catalytic domain"/>
    <property type="match status" value="1"/>
</dbReference>
<evidence type="ECO:0000256" key="2">
    <source>
        <dbReference type="ARBA" id="ARBA00012727"/>
    </source>
</evidence>
<dbReference type="InterPro" id="IPR052171">
    <property type="entry name" value="NHEJ_LigD"/>
</dbReference>
<dbReference type="Gene3D" id="3.30.470.30">
    <property type="entry name" value="DNA ligase/mRNA capping enzyme"/>
    <property type="match status" value="1"/>
</dbReference>
<dbReference type="InterPro" id="IPR033651">
    <property type="entry name" value="PaeLigD_Pol-like"/>
</dbReference>
<evidence type="ECO:0000256" key="23">
    <source>
        <dbReference type="SAM" id="MobiDB-lite"/>
    </source>
</evidence>
<sequence>MTEKLDEYNQKRNFTRTSEPEGITEVAQEGLRYVVQHHLARRDHYDFRLEWEGALLSWAVPKGPSYDTRDKRLAIKVEEHPLEYRNFEGTIPRGEYGGGVVMLWDEGYWEPSGDVAEGLSAGMLKFVLKGRRLKGKWALVRLKGKAGEKQDNWLLLKEKDEYANNAQGISEFTTSIRTGRTMTEIEEGEEEKITKNPFSSTGVQLAQLVHTPPKGEDWLYELKYDGYRILAYIESNSVRLITRNGHDYTKRFQDVASSLTEWAVGRAIILDGEMAITDPAGKTDFQALQNYLKNPQGKNLTYIVFDLLALDGTDLRGQRLIDRKERLADLMQDAPENLHYSRHVRGNGKESFRAACEGDMEGIIGKKADSFYSGARNGDWIKLKCDKRQEFVIGGYTLSDKKTSGISSLLLGVYARGELVYAGRAGTGLSEADIKKLEGEFAGLQRGESPFQCAPKPRSNERITWLEPELVAEIKFAEWTADHQLRQGSFKGLRRDKNPKDIRQETADEDREDNETLSPSAVKKTESLVEANTNGIIIEGIKISNPDKVIFADSEITKLDVIRYYAQVAERMLPYVSHRILSIVRCPKGIAQACFYKKHPVPGSKGIVTIPISTGSGEQEDYFYIEAPTGLIAEAQMGTLEFHIWGSRVEHLEEPDLMVFDLDPDEGMDLSRVRQGVRDVKNILAELSLKSYLKTSGGKGYHVVVPLKPAVTWERFHDFARRVAEVMEQKWPDRYTSNVRKAKRTNKIFIDWIRNGRGATSIAPYSLRARNGAGVSMPIPWAELDTVAPDDVNMAEALRRIGGSDPWQDFFRNNQQLK</sequence>
<evidence type="ECO:0000256" key="9">
    <source>
        <dbReference type="ARBA" id="ARBA00022763"/>
    </source>
</evidence>
<dbReference type="InterPro" id="IPR012340">
    <property type="entry name" value="NA-bd_OB-fold"/>
</dbReference>
<dbReference type="EMBL" id="CP003629">
    <property type="protein sequence ID" value="AFQ44835.1"/>
    <property type="molecule type" value="Genomic_DNA"/>
</dbReference>
<dbReference type="PANTHER" id="PTHR42705:SF2">
    <property type="entry name" value="BIFUNCTIONAL NON-HOMOLOGOUS END JOINING PROTEIN LIGD"/>
    <property type="match status" value="1"/>
</dbReference>
<dbReference type="Gene3D" id="3.90.920.10">
    <property type="entry name" value="DNA primase, PRIM domain"/>
    <property type="match status" value="1"/>
</dbReference>
<keyword evidence="26" id="KW-1185">Reference proteome</keyword>
<dbReference type="Pfam" id="PF13298">
    <property type="entry name" value="LigD_N"/>
    <property type="match status" value="1"/>
</dbReference>
<evidence type="ECO:0000256" key="3">
    <source>
        <dbReference type="ARBA" id="ARBA00022598"/>
    </source>
</evidence>
<evidence type="ECO:0000256" key="21">
    <source>
        <dbReference type="ARBA" id="ARBA00049981"/>
    </source>
</evidence>
<dbReference type="STRING" id="768704.Desmer_2946"/>
<keyword evidence="16" id="KW-0234">DNA repair</keyword>
<dbReference type="InterPro" id="IPR014144">
    <property type="entry name" value="LigD_PE_domain"/>
</dbReference>